<dbReference type="SUPFAM" id="SSF56601">
    <property type="entry name" value="beta-lactamase/transpeptidase-like"/>
    <property type="match status" value="1"/>
</dbReference>
<dbReference type="EC" id="3.4.16.4" evidence="3"/>
<comment type="caution">
    <text evidence="3">The sequence shown here is derived from an EMBL/GenBank/DDBJ whole genome shotgun (WGS) entry which is preliminary data.</text>
</comment>
<dbReference type="RefSeq" id="WP_245617925.1">
    <property type="nucleotide sequence ID" value="NZ_BAAAUP010000003.1"/>
</dbReference>
<dbReference type="PATRIC" id="fig|92835.4.peg.244"/>
<feature type="transmembrane region" description="Helical" evidence="1">
    <location>
        <begin position="42"/>
        <end position="62"/>
    </location>
</feature>
<dbReference type="GO" id="GO:0009002">
    <property type="term" value="F:serine-type D-Ala-D-Ala carboxypeptidase activity"/>
    <property type="evidence" value="ECO:0007669"/>
    <property type="project" value="UniProtKB-EC"/>
</dbReference>
<keyword evidence="3" id="KW-0121">Carboxypeptidase</keyword>
<keyword evidence="3" id="KW-0378">Hydrolase</keyword>
<organism evidence="3 4">
    <name type="scientific">Microbacterium terrae</name>
    <dbReference type="NCBI Taxonomy" id="69369"/>
    <lineage>
        <taxon>Bacteria</taxon>
        <taxon>Bacillati</taxon>
        <taxon>Actinomycetota</taxon>
        <taxon>Actinomycetes</taxon>
        <taxon>Micrococcales</taxon>
        <taxon>Microbacteriaceae</taxon>
        <taxon>Microbacterium</taxon>
    </lineage>
</organism>
<dbReference type="Pfam" id="PF00768">
    <property type="entry name" value="Peptidase_S11"/>
    <property type="match status" value="1"/>
</dbReference>
<dbReference type="Proteomes" id="UP000033956">
    <property type="component" value="Unassembled WGS sequence"/>
</dbReference>
<dbReference type="InterPro" id="IPR001967">
    <property type="entry name" value="Peptidase_S11_N"/>
</dbReference>
<gene>
    <name evidence="3" type="primary">dacD</name>
    <name evidence="3" type="ORF">RS81_00233</name>
</gene>
<dbReference type="Gene3D" id="3.40.710.10">
    <property type="entry name" value="DD-peptidase/beta-lactamase superfamily"/>
    <property type="match status" value="1"/>
</dbReference>
<proteinExistence type="predicted"/>
<protein>
    <submittedName>
        <fullName evidence="3">D-alanyl-D-alanine carboxypeptidase DacD</fullName>
        <ecNumber evidence="3">3.4.16.4</ecNumber>
    </submittedName>
</protein>
<keyword evidence="3" id="KW-0645">Protease</keyword>
<keyword evidence="1" id="KW-0812">Transmembrane</keyword>
<keyword evidence="4" id="KW-1185">Reference proteome</keyword>
<keyword evidence="1" id="KW-1133">Transmembrane helix</keyword>
<reference evidence="3 4" key="1">
    <citation type="submission" date="2015-02" db="EMBL/GenBank/DDBJ databases">
        <title>Draft genome sequences of ten Microbacterium spp. with emphasis on heavy metal contaminated environments.</title>
        <authorList>
            <person name="Corretto E."/>
        </authorList>
    </citation>
    <scope>NUCLEOTIDE SEQUENCE [LARGE SCALE GENOMIC DNA]</scope>
    <source>
        <strain evidence="3 4">DSM 12510</strain>
    </source>
</reference>
<feature type="domain" description="Peptidase S11 D-alanyl-D-alanine carboxypeptidase A N-terminal" evidence="2">
    <location>
        <begin position="120"/>
        <end position="313"/>
    </location>
</feature>
<evidence type="ECO:0000313" key="4">
    <source>
        <dbReference type="Proteomes" id="UP000033956"/>
    </source>
</evidence>
<dbReference type="InterPro" id="IPR012338">
    <property type="entry name" value="Beta-lactam/transpept-like"/>
</dbReference>
<dbReference type="EMBL" id="JYIZ01000023">
    <property type="protein sequence ID" value="KJL45411.1"/>
    <property type="molecule type" value="Genomic_DNA"/>
</dbReference>
<evidence type="ECO:0000259" key="2">
    <source>
        <dbReference type="Pfam" id="PF00768"/>
    </source>
</evidence>
<evidence type="ECO:0000256" key="1">
    <source>
        <dbReference type="SAM" id="Phobius"/>
    </source>
</evidence>
<dbReference type="AlphaFoldDB" id="A0A0M2HLV9"/>
<evidence type="ECO:0000313" key="3">
    <source>
        <dbReference type="EMBL" id="KJL45411.1"/>
    </source>
</evidence>
<dbReference type="STRING" id="92835.RS81_00233"/>
<name>A0A0M2HLV9_9MICO</name>
<dbReference type="GO" id="GO:0006508">
    <property type="term" value="P:proteolysis"/>
    <property type="evidence" value="ECO:0007669"/>
    <property type="project" value="InterPro"/>
</dbReference>
<sequence>MTTQESPDALADLGELMRDEQDYGDAGGAADPVARRRRRRGWLIAAAIVLAIVLGCGGYVAWATSAALPDPEGSMSAPRAPEPEPVALTLPSDGASALWVTGAEEYLGAEEPGIWAVSGPDGARPIASIAKIVTALVVLDAHPLSGDDPGPTLFFDRADHKLYDKYYVMDVTIAPMPIGSSMSLRDALATMLIPSASNYAEAIAEWAFGSQWAYTEAARRWLDENGLGDTAIVDATGVDARNTSTPTDLVVLGRLAAANPVIAEIAATSEMSVPGAGRIATTNTLLGTAGVTGLKTGNLGESGSNLLYTATIDVGAAEPLSMVGVVLGGSSKDAVNASVTALIESVQSGFRMVSVGTGGTTVGEFTVPWGDSVDVVLGEGASIFVWSDTPITVELETTTPTSWDDGAVVGTVTWTSGPNSVSVPIEIAGTLDEPTDWWRLTHPTLLG</sequence>
<accession>A0A0M2HLV9</accession>
<keyword evidence="1" id="KW-0472">Membrane</keyword>